<dbReference type="PROSITE" id="PS00893">
    <property type="entry name" value="NUDIX_BOX"/>
    <property type="match status" value="1"/>
</dbReference>
<dbReference type="OrthoDB" id="9804442at2"/>
<feature type="domain" description="Nudix hydrolase" evidence="4">
    <location>
        <begin position="1"/>
        <end position="133"/>
    </location>
</feature>
<comment type="similarity">
    <text evidence="1 3">Belongs to the Nudix hydrolase family.</text>
</comment>
<dbReference type="PRINTS" id="PR00502">
    <property type="entry name" value="NUDIXFAMILY"/>
</dbReference>
<dbReference type="PANTHER" id="PTHR43736">
    <property type="entry name" value="ADP-RIBOSE PYROPHOSPHATASE"/>
    <property type="match status" value="1"/>
</dbReference>
<evidence type="ECO:0000256" key="1">
    <source>
        <dbReference type="ARBA" id="ARBA00005582"/>
    </source>
</evidence>
<accession>A0A1G9XAJ4</accession>
<name>A0A1G9XAJ4_ALLAB</name>
<evidence type="ECO:0000313" key="5">
    <source>
        <dbReference type="EMBL" id="SDM93335.1"/>
    </source>
</evidence>
<evidence type="ECO:0000259" key="4">
    <source>
        <dbReference type="PROSITE" id="PS51462"/>
    </source>
</evidence>
<dbReference type="InterPro" id="IPR000086">
    <property type="entry name" value="NUDIX_hydrolase_dom"/>
</dbReference>
<dbReference type="CDD" id="cd18873">
    <property type="entry name" value="NUDIX_NadM_like"/>
    <property type="match status" value="1"/>
</dbReference>
<evidence type="ECO:0000256" key="3">
    <source>
        <dbReference type="RuleBase" id="RU003476"/>
    </source>
</evidence>
<keyword evidence="2 3" id="KW-0378">Hydrolase</keyword>
<proteinExistence type="inferred from homology"/>
<dbReference type="Pfam" id="PF00293">
    <property type="entry name" value="NUDIX"/>
    <property type="match status" value="1"/>
</dbReference>
<dbReference type="Gene3D" id="3.90.79.10">
    <property type="entry name" value="Nucleoside Triphosphate Pyrophosphohydrolase"/>
    <property type="match status" value="1"/>
</dbReference>
<protein>
    <submittedName>
        <fullName evidence="5">8-oxo-dGTP diphosphatase</fullName>
    </submittedName>
</protein>
<dbReference type="InterPro" id="IPR020476">
    <property type="entry name" value="Nudix_hydrolase"/>
</dbReference>
<dbReference type="EMBL" id="LT629701">
    <property type="protein sequence ID" value="SDM93335.1"/>
    <property type="molecule type" value="Genomic_DNA"/>
</dbReference>
<gene>
    <name evidence="5" type="ORF">SAMN04489726_4069</name>
</gene>
<dbReference type="GO" id="GO:0016787">
    <property type="term" value="F:hydrolase activity"/>
    <property type="evidence" value="ECO:0007669"/>
    <property type="project" value="UniProtKB-KW"/>
</dbReference>
<evidence type="ECO:0000313" key="6">
    <source>
        <dbReference type="Proteomes" id="UP000183376"/>
    </source>
</evidence>
<reference evidence="5 6" key="1">
    <citation type="submission" date="2016-10" db="EMBL/GenBank/DDBJ databases">
        <authorList>
            <person name="de Groot N.N."/>
        </authorList>
    </citation>
    <scope>NUCLEOTIDE SEQUENCE [LARGE SCALE GENOMIC DNA]</scope>
    <source>
        <strain evidence="5 6">DSM 44149</strain>
    </source>
</reference>
<evidence type="ECO:0000256" key="2">
    <source>
        <dbReference type="ARBA" id="ARBA00022801"/>
    </source>
</evidence>
<dbReference type="SUPFAM" id="SSF55811">
    <property type="entry name" value="Nudix"/>
    <property type="match status" value="1"/>
</dbReference>
<dbReference type="PANTHER" id="PTHR43736:SF4">
    <property type="entry name" value="SLR1690 PROTEIN"/>
    <property type="match status" value="1"/>
</dbReference>
<dbReference type="eggNOG" id="COG1051">
    <property type="taxonomic scope" value="Bacteria"/>
</dbReference>
<dbReference type="InterPro" id="IPR020084">
    <property type="entry name" value="NUDIX_hydrolase_CS"/>
</dbReference>
<dbReference type="PROSITE" id="PS51462">
    <property type="entry name" value="NUDIX"/>
    <property type="match status" value="1"/>
</dbReference>
<dbReference type="STRING" id="211114.SAMN04489726_4069"/>
<dbReference type="RefSeq" id="WP_030430458.1">
    <property type="nucleotide sequence ID" value="NZ_JOEF01000013.1"/>
</dbReference>
<dbReference type="Proteomes" id="UP000183376">
    <property type="component" value="Chromosome I"/>
</dbReference>
<organism evidence="5 6">
    <name type="scientific">Allokutzneria albata</name>
    <name type="common">Kibdelosporangium albatum</name>
    <dbReference type="NCBI Taxonomy" id="211114"/>
    <lineage>
        <taxon>Bacteria</taxon>
        <taxon>Bacillati</taxon>
        <taxon>Actinomycetota</taxon>
        <taxon>Actinomycetes</taxon>
        <taxon>Pseudonocardiales</taxon>
        <taxon>Pseudonocardiaceae</taxon>
        <taxon>Allokutzneria</taxon>
    </lineage>
</organism>
<sequence>MIITADLVVVASRAGQWQVLLIRRGKPPYAGHWALPGGHVDAGESIVDAAVRELAEETGLRCRAGELRWVGRFDAPGRDPRGDYVSIAYLLILPEPAAATGGSDATEARWWPLADLPDLAFDHQHIITRAVSP</sequence>
<dbReference type="AlphaFoldDB" id="A0A1G9XAJ4"/>
<dbReference type="InterPro" id="IPR015797">
    <property type="entry name" value="NUDIX_hydrolase-like_dom_sf"/>
</dbReference>
<keyword evidence="6" id="KW-1185">Reference proteome</keyword>